<reference evidence="10" key="1">
    <citation type="submission" date="2015-12" db="EMBL/GenBank/DDBJ databases">
        <authorList>
            <person name="Lodha T.D."/>
            <person name="Chintalapati S."/>
            <person name="Chintalapati V.R."/>
            <person name="Sravanthi T."/>
        </authorList>
    </citation>
    <scope>NUCLEOTIDE SEQUENCE [LARGE SCALE GENOMIC DNA]</scope>
    <source>
        <strain evidence="10">JC133</strain>
    </source>
</reference>
<feature type="region of interest" description="Disordered" evidence="6">
    <location>
        <begin position="24"/>
        <end position="46"/>
    </location>
</feature>
<keyword evidence="5" id="KW-0694">RNA-binding</keyword>
<organism evidence="9 10">
    <name type="scientific">Alkalispirochaeta sphaeroplastigenens</name>
    <dbReference type="NCBI Taxonomy" id="1187066"/>
    <lineage>
        <taxon>Bacteria</taxon>
        <taxon>Pseudomonadati</taxon>
        <taxon>Spirochaetota</taxon>
        <taxon>Spirochaetia</taxon>
        <taxon>Spirochaetales</taxon>
        <taxon>Spirochaetaceae</taxon>
        <taxon>Alkalispirochaeta</taxon>
    </lineage>
</organism>
<dbReference type="SMART" id="SM01382">
    <property type="entry name" value="Ribosomal_L2_C"/>
    <property type="match status" value="1"/>
</dbReference>
<dbReference type="EMBL" id="LPWH01000117">
    <property type="protein sequence ID" value="POQ98760.1"/>
    <property type="molecule type" value="Genomic_DNA"/>
</dbReference>
<dbReference type="SMART" id="SM01383">
    <property type="entry name" value="Ribosomal_L2"/>
    <property type="match status" value="1"/>
</dbReference>
<dbReference type="HAMAP" id="MF_01320_B">
    <property type="entry name" value="Ribosomal_uL2_B"/>
    <property type="match status" value="1"/>
</dbReference>
<dbReference type="AlphaFoldDB" id="A0A2S4JH72"/>
<dbReference type="OrthoDB" id="9778722at2"/>
<dbReference type="InterPro" id="IPR014722">
    <property type="entry name" value="Rib_uL2_dom2"/>
</dbReference>
<accession>A0A2S4JH72</accession>
<proteinExistence type="inferred from homology"/>
<dbReference type="PROSITE" id="PS00467">
    <property type="entry name" value="RIBOSOMAL_L2"/>
    <property type="match status" value="1"/>
</dbReference>
<feature type="domain" description="Large ribosomal subunit protein uL2 C-terminal" evidence="7">
    <location>
        <begin position="125"/>
        <end position="253"/>
    </location>
</feature>
<evidence type="ECO:0000256" key="5">
    <source>
        <dbReference type="HAMAP-Rule" id="MF_01320"/>
    </source>
</evidence>
<dbReference type="RefSeq" id="WP_018527811.1">
    <property type="nucleotide sequence ID" value="NZ_LPWH01000117.1"/>
</dbReference>
<evidence type="ECO:0000256" key="2">
    <source>
        <dbReference type="ARBA" id="ARBA00022980"/>
    </source>
</evidence>
<evidence type="ECO:0000256" key="6">
    <source>
        <dbReference type="SAM" id="MobiDB-lite"/>
    </source>
</evidence>
<dbReference type="GO" id="GO:0015934">
    <property type="term" value="C:large ribosomal subunit"/>
    <property type="evidence" value="ECO:0007669"/>
    <property type="project" value="InterPro"/>
</dbReference>
<feature type="domain" description="Large ribosomal subunit protein uL2 RNA-binding" evidence="8">
    <location>
        <begin position="43"/>
        <end position="119"/>
    </location>
</feature>
<dbReference type="Gene3D" id="2.40.50.140">
    <property type="entry name" value="Nucleic acid-binding proteins"/>
    <property type="match status" value="1"/>
</dbReference>
<comment type="function">
    <text evidence="5">One of the primary rRNA binding proteins. Required for association of the 30S and 50S subunits to form the 70S ribosome, for tRNA binding and peptide bond formation. It has been suggested to have peptidyltransferase activity; this is somewhat controversial. Makes several contacts with the 16S rRNA in the 70S ribosome.</text>
</comment>
<keyword evidence="5" id="KW-0699">rRNA-binding</keyword>
<evidence type="ECO:0000256" key="4">
    <source>
        <dbReference type="ARBA" id="ARBA00035242"/>
    </source>
</evidence>
<keyword evidence="2 5" id="KW-0689">Ribosomal protein</keyword>
<evidence type="ECO:0000313" key="10">
    <source>
        <dbReference type="Proteomes" id="UP000237350"/>
    </source>
</evidence>
<evidence type="ECO:0000256" key="3">
    <source>
        <dbReference type="ARBA" id="ARBA00023274"/>
    </source>
</evidence>
<evidence type="ECO:0000259" key="8">
    <source>
        <dbReference type="SMART" id="SM01383"/>
    </source>
</evidence>
<evidence type="ECO:0000259" key="7">
    <source>
        <dbReference type="SMART" id="SM01382"/>
    </source>
</evidence>
<sequence length="275" mass="30037">MAIKTYKPITPGLRFKTALKNDSVTEGKAPEKALTKGTSFKAGRDTKGRISVRRKGGRHKRRYREIDFKRDKMNIPAVVKAIEYDPNRSANIALLCYADGEKRYILAPRGLQQGQTVVSGQKVAPEVGNCMALENIPLGTVVHNVELQLGKGGQLARSAGTSATIAAADGDYVTVKLPSGEMRMIFRRCRATVGSVGNEDHMNVTLGKAGRARWLGRRPKVRGVVMNPVDHPHGGGEGRTSGGRHPVSPWGVPTKGYKTRKKRKTSGNFIVKKRK</sequence>
<dbReference type="InterPro" id="IPR022669">
    <property type="entry name" value="Ribosomal_uL2_C"/>
</dbReference>
<feature type="region of interest" description="Disordered" evidence="6">
    <location>
        <begin position="224"/>
        <end position="275"/>
    </location>
</feature>
<dbReference type="FunFam" id="2.30.30.30:FF:000001">
    <property type="entry name" value="50S ribosomal protein L2"/>
    <property type="match status" value="1"/>
</dbReference>
<dbReference type="Proteomes" id="UP000237350">
    <property type="component" value="Unassembled WGS sequence"/>
</dbReference>
<dbReference type="GO" id="GO:0019843">
    <property type="term" value="F:rRNA binding"/>
    <property type="evidence" value="ECO:0007669"/>
    <property type="project" value="UniProtKB-UniRule"/>
</dbReference>
<dbReference type="Gene3D" id="2.30.30.30">
    <property type="match status" value="1"/>
</dbReference>
<gene>
    <name evidence="5 9" type="primary">rplB</name>
    <name evidence="9" type="ORF">AU468_12025</name>
</gene>
<dbReference type="SUPFAM" id="SSF50249">
    <property type="entry name" value="Nucleic acid-binding proteins"/>
    <property type="match status" value="1"/>
</dbReference>
<dbReference type="FunFam" id="4.10.950.10:FF:000001">
    <property type="entry name" value="50S ribosomal protein L2"/>
    <property type="match status" value="1"/>
</dbReference>
<dbReference type="Pfam" id="PF03947">
    <property type="entry name" value="Ribosomal_L2_C"/>
    <property type="match status" value="1"/>
</dbReference>
<dbReference type="GO" id="GO:0003735">
    <property type="term" value="F:structural constituent of ribosome"/>
    <property type="evidence" value="ECO:0007669"/>
    <property type="project" value="InterPro"/>
</dbReference>
<dbReference type="InterPro" id="IPR014726">
    <property type="entry name" value="Ribosomal_uL2_dom3"/>
</dbReference>
<feature type="compositionally biased region" description="Basic residues" evidence="6">
    <location>
        <begin position="257"/>
        <end position="275"/>
    </location>
</feature>
<dbReference type="InterPro" id="IPR022671">
    <property type="entry name" value="Ribosomal_uL2_CS"/>
</dbReference>
<name>A0A2S4JH72_9SPIO</name>
<evidence type="ECO:0000313" key="9">
    <source>
        <dbReference type="EMBL" id="POQ98760.1"/>
    </source>
</evidence>
<dbReference type="InterPro" id="IPR002171">
    <property type="entry name" value="Ribosomal_uL2"/>
</dbReference>
<dbReference type="InterPro" id="IPR012340">
    <property type="entry name" value="NA-bd_OB-fold"/>
</dbReference>
<dbReference type="GO" id="GO:0016740">
    <property type="term" value="F:transferase activity"/>
    <property type="evidence" value="ECO:0007669"/>
    <property type="project" value="InterPro"/>
</dbReference>
<dbReference type="PANTHER" id="PTHR13691:SF5">
    <property type="entry name" value="LARGE RIBOSOMAL SUBUNIT PROTEIN UL2M"/>
    <property type="match status" value="1"/>
</dbReference>
<protein>
    <recommendedName>
        <fullName evidence="4 5">Large ribosomal subunit protein uL2</fullName>
    </recommendedName>
</protein>
<dbReference type="PIRSF" id="PIRSF002158">
    <property type="entry name" value="Ribosomal_L2"/>
    <property type="match status" value="1"/>
</dbReference>
<feature type="compositionally biased region" description="Basic and acidic residues" evidence="6">
    <location>
        <begin position="24"/>
        <end position="34"/>
    </location>
</feature>
<evidence type="ECO:0000256" key="1">
    <source>
        <dbReference type="ARBA" id="ARBA00005636"/>
    </source>
</evidence>
<comment type="similarity">
    <text evidence="1 5">Belongs to the universal ribosomal protein uL2 family.</text>
</comment>
<dbReference type="Pfam" id="PF00181">
    <property type="entry name" value="Ribosomal_L2_N"/>
    <property type="match status" value="1"/>
</dbReference>
<dbReference type="GO" id="GO:0002181">
    <property type="term" value="P:cytoplasmic translation"/>
    <property type="evidence" value="ECO:0007669"/>
    <property type="project" value="TreeGrafter"/>
</dbReference>
<keyword evidence="10" id="KW-1185">Reference proteome</keyword>
<dbReference type="InterPro" id="IPR005880">
    <property type="entry name" value="Ribosomal_uL2_bac/org-type"/>
</dbReference>
<dbReference type="FunFam" id="2.40.50.140:FF:000003">
    <property type="entry name" value="50S ribosomal protein L2"/>
    <property type="match status" value="1"/>
</dbReference>
<comment type="caution">
    <text evidence="9">The sequence shown here is derived from an EMBL/GenBank/DDBJ whole genome shotgun (WGS) entry which is preliminary data.</text>
</comment>
<dbReference type="InterPro" id="IPR008991">
    <property type="entry name" value="Translation_prot_SH3-like_sf"/>
</dbReference>
<keyword evidence="3 5" id="KW-0687">Ribonucleoprotein</keyword>
<comment type="subunit">
    <text evidence="5">Part of the 50S ribosomal subunit. Forms a bridge to the 30S subunit in the 70S ribosome.</text>
</comment>
<dbReference type="Gene3D" id="4.10.950.10">
    <property type="entry name" value="Ribosomal protein L2, domain 3"/>
    <property type="match status" value="1"/>
</dbReference>
<dbReference type="PANTHER" id="PTHR13691">
    <property type="entry name" value="RIBOSOMAL PROTEIN L2"/>
    <property type="match status" value="1"/>
</dbReference>
<dbReference type="SUPFAM" id="SSF50104">
    <property type="entry name" value="Translation proteins SH3-like domain"/>
    <property type="match status" value="1"/>
</dbReference>
<dbReference type="InterPro" id="IPR022666">
    <property type="entry name" value="Ribosomal_uL2_RNA-bd_dom"/>
</dbReference>
<dbReference type="NCBIfam" id="TIGR01171">
    <property type="entry name" value="rplB_bact"/>
    <property type="match status" value="1"/>
</dbReference>